<sequence>MGWAEEMDWWRHSEGRLVSVDSLESLQGADASCASTSRSHVGAACVGDHGGYVITRGRQVGLHTWLQLAKLMSSRFTVPRFEPPFWASNNHMQTLLGFVFPIVTPLSVSWVYRRDKLLTADSDFFYVDSVGPLAHIQLQSGADANAAAEWSSPPSLPLVDGVDQLHKQLSQSLRNFGIELDIGASRFGLAPPQLQLTDVLAPPEGKMHIETLGSAKSTALCKDATQGSDTSTLGAADKTAEGVVANAATGDKQAREDGVPQQAAHETPAQTRTDVVVILVPGTESSSFGPYNIRLVDEIHRLGWTVKVLNWRGSGAGTDSAALQSPKMYHLGFTDDLDQLVRETSALLAHNAEPGAAVSIFLVGLSLGGNVVLKWLGEQGHEALRLGVRGAAVASVPFSPYHAARKLNEGMSRAIYAANFLRTLKPKALAIHQRFPDAFDIKAVLSAKNIYEWDEAVTAPMFGFESASDYYRRCNVNPLLKHIVVPVYCLQALDDPVMDPNYYPRAKDLGSAPIQFDLHALGGHLGFVTEGVLNGTQRVSFMTHALVRFLQHVDSCLHSAISNSFSLAIISRDHESLVGLRCLLPSASSSSLGYHTSHGSQSGGGSNGRLRRVLLRFGLVRA</sequence>
<dbReference type="OrthoDB" id="247542at2759"/>
<dbReference type="InterPro" id="IPR050960">
    <property type="entry name" value="AB_hydrolase_4_sf"/>
</dbReference>
<comment type="similarity">
    <text evidence="1">Belongs to the AB hydrolase superfamily. AB hydrolase 4 family.</text>
</comment>
<comment type="caution">
    <text evidence="4">The sequence shown here is derived from an EMBL/GenBank/DDBJ whole genome shotgun (WGS) entry which is preliminary data.</text>
</comment>
<dbReference type="AlphaFoldDB" id="A0A5J4YXV3"/>
<accession>A0A5J4YXV3</accession>
<dbReference type="Proteomes" id="UP000324585">
    <property type="component" value="Unassembled WGS sequence"/>
</dbReference>
<dbReference type="InterPro" id="IPR029058">
    <property type="entry name" value="AB_hydrolase_fold"/>
</dbReference>
<dbReference type="InterPro" id="IPR022742">
    <property type="entry name" value="Hydrolase_4"/>
</dbReference>
<name>A0A5J4YXV3_PORPP</name>
<evidence type="ECO:0000256" key="1">
    <source>
        <dbReference type="ARBA" id="ARBA00010884"/>
    </source>
</evidence>
<dbReference type="SUPFAM" id="SSF53474">
    <property type="entry name" value="alpha/beta-Hydrolases"/>
    <property type="match status" value="1"/>
</dbReference>
<evidence type="ECO:0000256" key="2">
    <source>
        <dbReference type="SAM" id="MobiDB-lite"/>
    </source>
</evidence>
<gene>
    <name evidence="4" type="ORF">FVE85_2341</name>
</gene>
<dbReference type="PANTHER" id="PTHR10794">
    <property type="entry name" value="ABHYDROLASE DOMAIN-CONTAINING PROTEIN"/>
    <property type="match status" value="1"/>
</dbReference>
<dbReference type="Gene3D" id="3.40.50.1820">
    <property type="entry name" value="alpha/beta hydrolase"/>
    <property type="match status" value="1"/>
</dbReference>
<reference evidence="5" key="1">
    <citation type="journal article" date="2019" name="Nat. Commun.">
        <title>Expansion of phycobilisome linker gene families in mesophilic red algae.</title>
        <authorList>
            <person name="Lee J."/>
            <person name="Kim D."/>
            <person name="Bhattacharya D."/>
            <person name="Yoon H.S."/>
        </authorList>
    </citation>
    <scope>NUCLEOTIDE SEQUENCE [LARGE SCALE GENOMIC DNA]</scope>
    <source>
        <strain evidence="5">CCMP 1328</strain>
    </source>
</reference>
<keyword evidence="5" id="KW-1185">Reference proteome</keyword>
<dbReference type="PANTHER" id="PTHR10794:SF63">
    <property type="entry name" value="ALPHA_BETA HYDROLASE 1, ISOFORM A"/>
    <property type="match status" value="1"/>
</dbReference>
<dbReference type="Pfam" id="PF12146">
    <property type="entry name" value="Hydrolase_4"/>
    <property type="match status" value="1"/>
</dbReference>
<dbReference type="GO" id="GO:0047372">
    <property type="term" value="F:monoacylglycerol lipase activity"/>
    <property type="evidence" value="ECO:0007669"/>
    <property type="project" value="TreeGrafter"/>
</dbReference>
<feature type="region of interest" description="Disordered" evidence="2">
    <location>
        <begin position="250"/>
        <end position="269"/>
    </location>
</feature>
<feature type="domain" description="Serine aminopeptidase S33" evidence="3">
    <location>
        <begin position="274"/>
        <end position="500"/>
    </location>
</feature>
<dbReference type="GO" id="GO:0034338">
    <property type="term" value="F:short-chain carboxylesterase activity"/>
    <property type="evidence" value="ECO:0007669"/>
    <property type="project" value="TreeGrafter"/>
</dbReference>
<evidence type="ECO:0000313" key="4">
    <source>
        <dbReference type="EMBL" id="KAA8496186.1"/>
    </source>
</evidence>
<evidence type="ECO:0000313" key="5">
    <source>
        <dbReference type="Proteomes" id="UP000324585"/>
    </source>
</evidence>
<proteinExistence type="inferred from homology"/>
<dbReference type="EMBL" id="VRMN01000003">
    <property type="protein sequence ID" value="KAA8496186.1"/>
    <property type="molecule type" value="Genomic_DNA"/>
</dbReference>
<protein>
    <submittedName>
        <fullName evidence="4">Putative esterase YheT</fullName>
    </submittedName>
</protein>
<evidence type="ECO:0000259" key="3">
    <source>
        <dbReference type="Pfam" id="PF12146"/>
    </source>
</evidence>
<organism evidence="4 5">
    <name type="scientific">Porphyridium purpureum</name>
    <name type="common">Red alga</name>
    <name type="synonym">Porphyridium cruentum</name>
    <dbReference type="NCBI Taxonomy" id="35688"/>
    <lineage>
        <taxon>Eukaryota</taxon>
        <taxon>Rhodophyta</taxon>
        <taxon>Bangiophyceae</taxon>
        <taxon>Porphyridiales</taxon>
        <taxon>Porphyridiaceae</taxon>
        <taxon>Porphyridium</taxon>
    </lineage>
</organism>